<sequence length="512" mass="58063">MFDVGKSKFYRKSKQLLKLLKTRIDTIRKKRNAVHKYLRSDVAELLKSGLDVNAYGRAEGLLVELNISSCYDFVEQCIMCISAQLSSMENQRECPVECREAIPSLMHAAARFADLPELRDLRKLFTERYGTSLEPFINKEFVEKLRARPPTKEKKLQLMQEIAQENSKQWDPMSLEQKMFKPSPPAHDKPKHGSFHGSEDNGSNRQKRRDNALPGRDGQNGGNKATVVRKYDVPKRNEIDFTYHGRNVVPHDRYNAPISSDDEVAASTSRDSQQTSSSSIGSFSDDEVDSNKPSYYGSIPPPYVKRNAEDHTEDQAQQTSARKSTLKPPPGREIFDNGSEEGAKKAEKARQRLHSILKDYEEDQSDEEEKKLDELLMRYSKKKPPGQESDDTSRAKRDRNARMNLYPPGQEKDDANGAARSWHRSGRANAYPPGQQYDETSGGRRRGRSEIPNPPARAKSSPLEQADIHEAMRGHARTVSLQPDMMNCPGHVHPKLPDYDDLAARLAALRKQ</sequence>
<dbReference type="EMBL" id="CM051398">
    <property type="protein sequence ID" value="KAJ4718146.1"/>
    <property type="molecule type" value="Genomic_DNA"/>
</dbReference>
<keyword evidence="2" id="KW-1185">Reference proteome</keyword>
<evidence type="ECO:0000313" key="1">
    <source>
        <dbReference type="EMBL" id="KAJ4718146.1"/>
    </source>
</evidence>
<gene>
    <name evidence="1" type="ORF">OWV82_009864</name>
</gene>
<comment type="caution">
    <text evidence="1">The sequence shown here is derived from an EMBL/GenBank/DDBJ whole genome shotgun (WGS) entry which is preliminary data.</text>
</comment>
<organism evidence="1 2">
    <name type="scientific">Melia azedarach</name>
    <name type="common">Chinaberry tree</name>
    <dbReference type="NCBI Taxonomy" id="155640"/>
    <lineage>
        <taxon>Eukaryota</taxon>
        <taxon>Viridiplantae</taxon>
        <taxon>Streptophyta</taxon>
        <taxon>Embryophyta</taxon>
        <taxon>Tracheophyta</taxon>
        <taxon>Spermatophyta</taxon>
        <taxon>Magnoliopsida</taxon>
        <taxon>eudicotyledons</taxon>
        <taxon>Gunneridae</taxon>
        <taxon>Pentapetalae</taxon>
        <taxon>rosids</taxon>
        <taxon>malvids</taxon>
        <taxon>Sapindales</taxon>
        <taxon>Meliaceae</taxon>
        <taxon>Melia</taxon>
    </lineage>
</organism>
<protein>
    <submittedName>
        <fullName evidence="1">IST1-like protein</fullName>
    </submittedName>
</protein>
<name>A0ACC1Y350_MELAZ</name>
<reference evidence="1 2" key="1">
    <citation type="journal article" date="2023" name="Science">
        <title>Complex scaffold remodeling in plant triterpene biosynthesis.</title>
        <authorList>
            <person name="De La Pena R."/>
            <person name="Hodgson H."/>
            <person name="Liu J.C."/>
            <person name="Stephenson M.J."/>
            <person name="Martin A.C."/>
            <person name="Owen C."/>
            <person name="Harkess A."/>
            <person name="Leebens-Mack J."/>
            <person name="Jimenez L.E."/>
            <person name="Osbourn A."/>
            <person name="Sattely E.S."/>
        </authorList>
    </citation>
    <scope>NUCLEOTIDE SEQUENCE [LARGE SCALE GENOMIC DNA]</scope>
    <source>
        <strain evidence="2">cv. JPN11</strain>
        <tissue evidence="1">Leaf</tissue>
    </source>
</reference>
<proteinExistence type="predicted"/>
<accession>A0ACC1Y350</accession>
<dbReference type="Proteomes" id="UP001164539">
    <property type="component" value="Chromosome 5"/>
</dbReference>
<evidence type="ECO:0000313" key="2">
    <source>
        <dbReference type="Proteomes" id="UP001164539"/>
    </source>
</evidence>